<reference evidence="2 4" key="2">
    <citation type="journal article" date="2014" name="BMC Genomics">
        <title>An improved genome release (version Mt4.0) for the model legume Medicago truncatula.</title>
        <authorList>
            <person name="Tang H."/>
            <person name="Krishnakumar V."/>
            <person name="Bidwell S."/>
            <person name="Rosen B."/>
            <person name="Chan A."/>
            <person name="Zhou S."/>
            <person name="Gentzbittel L."/>
            <person name="Childs K.L."/>
            <person name="Yandell M."/>
            <person name="Gundlach H."/>
            <person name="Mayer K.F."/>
            <person name="Schwartz D.C."/>
            <person name="Town C.D."/>
        </authorList>
    </citation>
    <scope>GENOME REANNOTATION</scope>
    <source>
        <strain evidence="3 4">cv. Jemalong A17</strain>
    </source>
</reference>
<protein>
    <submittedName>
        <fullName evidence="2">Transmembrane protein, putative</fullName>
    </submittedName>
</protein>
<feature type="transmembrane region" description="Helical" evidence="1">
    <location>
        <begin position="103"/>
        <end position="122"/>
    </location>
</feature>
<proteinExistence type="predicted"/>
<keyword evidence="1" id="KW-1133">Transmembrane helix</keyword>
<evidence type="ECO:0000313" key="3">
    <source>
        <dbReference type="EnsemblPlants" id="AES89658"/>
    </source>
</evidence>
<keyword evidence="1 2" id="KW-0812">Transmembrane</keyword>
<keyword evidence="1" id="KW-0472">Membrane</keyword>
<keyword evidence="4" id="KW-1185">Reference proteome</keyword>
<reference evidence="2 4" key="1">
    <citation type="journal article" date="2011" name="Nature">
        <title>The Medicago genome provides insight into the evolution of rhizobial symbioses.</title>
        <authorList>
            <person name="Young N.D."/>
            <person name="Debelle F."/>
            <person name="Oldroyd G.E."/>
            <person name="Geurts R."/>
            <person name="Cannon S.B."/>
            <person name="Udvardi M.K."/>
            <person name="Benedito V.A."/>
            <person name="Mayer K.F."/>
            <person name="Gouzy J."/>
            <person name="Schoof H."/>
            <person name="Van de Peer Y."/>
            <person name="Proost S."/>
            <person name="Cook D.R."/>
            <person name="Meyers B.C."/>
            <person name="Spannagl M."/>
            <person name="Cheung F."/>
            <person name="De Mita S."/>
            <person name="Krishnakumar V."/>
            <person name="Gundlach H."/>
            <person name="Zhou S."/>
            <person name="Mudge J."/>
            <person name="Bharti A.K."/>
            <person name="Murray J.D."/>
            <person name="Naoumkina M.A."/>
            <person name="Rosen B."/>
            <person name="Silverstein K.A."/>
            <person name="Tang H."/>
            <person name="Rombauts S."/>
            <person name="Zhao P.X."/>
            <person name="Zhou P."/>
            <person name="Barbe V."/>
            <person name="Bardou P."/>
            <person name="Bechner M."/>
            <person name="Bellec A."/>
            <person name="Berger A."/>
            <person name="Berges H."/>
            <person name="Bidwell S."/>
            <person name="Bisseling T."/>
            <person name="Choisne N."/>
            <person name="Couloux A."/>
            <person name="Denny R."/>
            <person name="Deshpande S."/>
            <person name="Dai X."/>
            <person name="Doyle J.J."/>
            <person name="Dudez A.M."/>
            <person name="Farmer A.D."/>
            <person name="Fouteau S."/>
            <person name="Franken C."/>
            <person name="Gibelin C."/>
            <person name="Gish J."/>
            <person name="Goldstein S."/>
            <person name="Gonzalez A.J."/>
            <person name="Green P.J."/>
            <person name="Hallab A."/>
            <person name="Hartog M."/>
            <person name="Hua A."/>
            <person name="Humphray S.J."/>
            <person name="Jeong D.H."/>
            <person name="Jing Y."/>
            <person name="Jocker A."/>
            <person name="Kenton S.M."/>
            <person name="Kim D.J."/>
            <person name="Klee K."/>
            <person name="Lai H."/>
            <person name="Lang C."/>
            <person name="Lin S."/>
            <person name="Macmil S.L."/>
            <person name="Magdelenat G."/>
            <person name="Matthews L."/>
            <person name="McCorrison J."/>
            <person name="Monaghan E.L."/>
            <person name="Mun J.H."/>
            <person name="Najar F.Z."/>
            <person name="Nicholson C."/>
            <person name="Noirot C."/>
            <person name="O'Bleness M."/>
            <person name="Paule C.R."/>
            <person name="Poulain J."/>
            <person name="Prion F."/>
            <person name="Qin B."/>
            <person name="Qu C."/>
            <person name="Retzel E.F."/>
            <person name="Riddle C."/>
            <person name="Sallet E."/>
            <person name="Samain S."/>
            <person name="Samson N."/>
            <person name="Sanders I."/>
            <person name="Saurat O."/>
            <person name="Scarpelli C."/>
            <person name="Schiex T."/>
            <person name="Segurens B."/>
            <person name="Severin A.J."/>
            <person name="Sherrier D.J."/>
            <person name="Shi R."/>
            <person name="Sims S."/>
            <person name="Singer S.R."/>
            <person name="Sinharoy S."/>
            <person name="Sterck L."/>
            <person name="Viollet A."/>
            <person name="Wang B.B."/>
            <person name="Wang K."/>
            <person name="Wang M."/>
            <person name="Wang X."/>
            <person name="Warfsmann J."/>
            <person name="Weissenbach J."/>
            <person name="White D.D."/>
            <person name="White J.D."/>
            <person name="Wiley G.B."/>
            <person name="Wincker P."/>
            <person name="Xing Y."/>
            <person name="Yang L."/>
            <person name="Yao Z."/>
            <person name="Ying F."/>
            <person name="Zhai J."/>
            <person name="Zhou L."/>
            <person name="Zuber A."/>
            <person name="Denarie J."/>
            <person name="Dixon R.A."/>
            <person name="May G.D."/>
            <person name="Schwartz D.C."/>
            <person name="Rogers J."/>
            <person name="Quetier F."/>
            <person name="Town C.D."/>
            <person name="Roe B.A."/>
        </authorList>
    </citation>
    <scope>NUCLEOTIDE SEQUENCE [LARGE SCALE GENOMIC DNA]</scope>
    <source>
        <strain evidence="2">A17</strain>
        <strain evidence="3 4">cv. Jemalong A17</strain>
    </source>
</reference>
<organism evidence="2 4">
    <name type="scientific">Medicago truncatula</name>
    <name type="common">Barrel medic</name>
    <name type="synonym">Medicago tribuloides</name>
    <dbReference type="NCBI Taxonomy" id="3880"/>
    <lineage>
        <taxon>Eukaryota</taxon>
        <taxon>Viridiplantae</taxon>
        <taxon>Streptophyta</taxon>
        <taxon>Embryophyta</taxon>
        <taxon>Tracheophyta</taxon>
        <taxon>Spermatophyta</taxon>
        <taxon>Magnoliopsida</taxon>
        <taxon>eudicotyledons</taxon>
        <taxon>Gunneridae</taxon>
        <taxon>Pentapetalae</taxon>
        <taxon>rosids</taxon>
        <taxon>fabids</taxon>
        <taxon>Fabales</taxon>
        <taxon>Fabaceae</taxon>
        <taxon>Papilionoideae</taxon>
        <taxon>50 kb inversion clade</taxon>
        <taxon>NPAAA clade</taxon>
        <taxon>Hologalegina</taxon>
        <taxon>IRL clade</taxon>
        <taxon>Trifolieae</taxon>
        <taxon>Medicago</taxon>
    </lineage>
</organism>
<dbReference type="HOGENOM" id="CLU_1984896_0_0_1"/>
<reference evidence="3" key="3">
    <citation type="submission" date="2015-04" db="UniProtKB">
        <authorList>
            <consortium name="EnsemblPlants"/>
        </authorList>
    </citation>
    <scope>IDENTIFICATION</scope>
    <source>
        <strain evidence="3">cv. Jemalong A17</strain>
    </source>
</reference>
<dbReference type="PaxDb" id="3880-AES89658"/>
<dbReference type="EnsemblPlants" id="AES89658">
    <property type="protein sequence ID" value="AES89658"/>
    <property type="gene ID" value="MTR_4g078250"/>
</dbReference>
<name>G7JTS9_MEDTR</name>
<evidence type="ECO:0000256" key="1">
    <source>
        <dbReference type="SAM" id="Phobius"/>
    </source>
</evidence>
<sequence length="126" mass="14279">MPPGHHCQEDFQHKESDLSIFIDSNSRSFEVYLYRDPATVTNGYVRLWVPSFPTKFPSVTSTCGAGAFGRNVSSVKAVDHKQPHTLFSTFFCVWGRSFPTKQILGNVSCNALFYYLFILLSLDVFL</sequence>
<gene>
    <name evidence="2" type="ordered locus">MTR_4g078250</name>
</gene>
<evidence type="ECO:0000313" key="2">
    <source>
        <dbReference type="EMBL" id="AES89658.1"/>
    </source>
</evidence>
<dbReference type="Proteomes" id="UP000002051">
    <property type="component" value="Chromosome 4"/>
</dbReference>
<dbReference type="EMBL" id="CM001220">
    <property type="protein sequence ID" value="AES89658.1"/>
    <property type="molecule type" value="Genomic_DNA"/>
</dbReference>
<evidence type="ECO:0000313" key="4">
    <source>
        <dbReference type="Proteomes" id="UP000002051"/>
    </source>
</evidence>
<dbReference type="AlphaFoldDB" id="G7JTS9"/>
<accession>G7JTS9</accession>